<evidence type="ECO:0000313" key="2">
    <source>
        <dbReference type="EMBL" id="GMT34710.1"/>
    </source>
</evidence>
<feature type="non-terminal residue" evidence="2">
    <location>
        <position position="235"/>
    </location>
</feature>
<feature type="non-terminal residue" evidence="2">
    <location>
        <position position="1"/>
    </location>
</feature>
<feature type="compositionally biased region" description="Acidic residues" evidence="1">
    <location>
        <begin position="7"/>
        <end position="24"/>
    </location>
</feature>
<dbReference type="Proteomes" id="UP001432322">
    <property type="component" value="Unassembled WGS sequence"/>
</dbReference>
<feature type="compositionally biased region" description="Basic and acidic residues" evidence="1">
    <location>
        <begin position="25"/>
        <end position="51"/>
    </location>
</feature>
<dbReference type="EMBL" id="BTSY01000006">
    <property type="protein sequence ID" value="GMT34710.1"/>
    <property type="molecule type" value="Genomic_DNA"/>
</dbReference>
<protein>
    <submittedName>
        <fullName evidence="2">Uncharacterized protein</fullName>
    </submittedName>
</protein>
<evidence type="ECO:0000256" key="1">
    <source>
        <dbReference type="SAM" id="MobiDB-lite"/>
    </source>
</evidence>
<name>A0AAV5WVU1_9BILA</name>
<organism evidence="2 3">
    <name type="scientific">Pristionchus fissidentatus</name>
    <dbReference type="NCBI Taxonomy" id="1538716"/>
    <lineage>
        <taxon>Eukaryota</taxon>
        <taxon>Metazoa</taxon>
        <taxon>Ecdysozoa</taxon>
        <taxon>Nematoda</taxon>
        <taxon>Chromadorea</taxon>
        <taxon>Rhabditida</taxon>
        <taxon>Rhabditina</taxon>
        <taxon>Diplogasteromorpha</taxon>
        <taxon>Diplogasteroidea</taxon>
        <taxon>Neodiplogasteridae</taxon>
        <taxon>Pristionchus</taxon>
    </lineage>
</organism>
<gene>
    <name evidence="2" type="ORF">PFISCL1PPCAC_26007</name>
</gene>
<sequence length="235" mass="26453">EGREEKEIEDDDDGVEFENGMDIEEIGRENKVTEDEKTSDKSQRRNRRLDQDDNDQSECLTQTGPSFFIDAIKNMGVSFDSNLIHFPTFIQPLPKQKKVIYCDHEGNYAAIVEITGRTVTLLSPSNNVKYLAFLAAFTTTAKKGELVKVQFLTSQIFTGNDNHLPNLLIRLGGLKNELDLKITQFPPSSKSPTFIESYVKTGKKCKAHPVRKSTSFELFCCCNRPFDAKISSDAA</sequence>
<proteinExistence type="predicted"/>
<comment type="caution">
    <text evidence="2">The sequence shown here is derived from an EMBL/GenBank/DDBJ whole genome shotgun (WGS) entry which is preliminary data.</text>
</comment>
<reference evidence="2" key="1">
    <citation type="submission" date="2023-10" db="EMBL/GenBank/DDBJ databases">
        <title>Genome assembly of Pristionchus species.</title>
        <authorList>
            <person name="Yoshida K."/>
            <person name="Sommer R.J."/>
        </authorList>
    </citation>
    <scope>NUCLEOTIDE SEQUENCE</scope>
    <source>
        <strain evidence="2">RS5133</strain>
    </source>
</reference>
<evidence type="ECO:0000313" key="3">
    <source>
        <dbReference type="Proteomes" id="UP001432322"/>
    </source>
</evidence>
<keyword evidence="3" id="KW-1185">Reference proteome</keyword>
<dbReference type="AlphaFoldDB" id="A0AAV5WVU1"/>
<feature type="region of interest" description="Disordered" evidence="1">
    <location>
        <begin position="1"/>
        <end position="60"/>
    </location>
</feature>
<accession>A0AAV5WVU1</accession>